<dbReference type="PIRSF" id="PIRSF005917">
    <property type="entry name" value="MTase_YraL"/>
    <property type="match status" value="1"/>
</dbReference>
<feature type="domain" description="RsmI HTH" evidence="8">
    <location>
        <begin position="250"/>
        <end position="287"/>
    </location>
</feature>
<dbReference type="InterPro" id="IPR014776">
    <property type="entry name" value="4pyrrole_Mease_sub2"/>
</dbReference>
<dbReference type="NCBIfam" id="TIGR00096">
    <property type="entry name" value="16S rRNA (cytidine(1402)-2'-O)-methyltransferase"/>
    <property type="match status" value="1"/>
</dbReference>
<keyword evidence="4 6" id="KW-0808">Transferase</keyword>
<dbReference type="SUPFAM" id="SSF53790">
    <property type="entry name" value="Tetrapyrrole methylase"/>
    <property type="match status" value="1"/>
</dbReference>
<proteinExistence type="inferred from homology"/>
<feature type="domain" description="Tetrapyrrole methylase" evidence="7">
    <location>
        <begin position="23"/>
        <end position="223"/>
    </location>
</feature>
<sequence>MASSPPDRPPPRAATARLLAPGLYVAATPIGHLGDISQRLRETLASADLILCEDTRVAGRLLQAMAIDGVPLRRYDDHTGEQVRPLVLSRLAAGEALVLISDAGTPLISDPGYKLVRAARDAGAAVMTVPGPCAAIAALSIAGVPTDSFTFRGFPPAKAGARQRLIDRLAATEETQIFYETGPRLAGFLTEIAARLGDDCPVVIARELTKRYEEVVDGAAAALAKRYADAPPKGEIVVILPPQPPIEITEEEVEARMAKALQSLSLKDAAAEVAAATGRKRRDLYQAWRDRT</sequence>
<reference evidence="9 10" key="2">
    <citation type="journal article" date="2011" name="J. Bacteriol.">
        <title>Complete genome sequence of strain HTCC2503T of Parvularcula bermudensis, the type species of the order "Parvularculales" in the class Alphaproteobacteria.</title>
        <authorList>
            <person name="Oh H.M."/>
            <person name="Kang I."/>
            <person name="Vergin K.L."/>
            <person name="Kang D."/>
            <person name="Rhee K.H."/>
            <person name="Giovannoni S.J."/>
            <person name="Cho J.C."/>
        </authorList>
    </citation>
    <scope>NUCLEOTIDE SEQUENCE [LARGE SCALE GENOMIC DNA]</scope>
    <source>
        <strain evidence="10">ATCC BAA-594 / HTCC2503 / KCTC 12087</strain>
    </source>
</reference>
<comment type="subcellular location">
    <subcellularLocation>
        <location evidence="6">Cytoplasm</location>
    </subcellularLocation>
</comment>
<reference evidence="10" key="1">
    <citation type="submission" date="2010-08" db="EMBL/GenBank/DDBJ databases">
        <title>Genome sequence of Parvularcula bermudensis HTCC2503.</title>
        <authorList>
            <person name="Kang D.-M."/>
            <person name="Oh H.-M."/>
            <person name="Cho J.-C."/>
        </authorList>
    </citation>
    <scope>NUCLEOTIDE SEQUENCE [LARGE SCALE GENOMIC DNA]</scope>
    <source>
        <strain evidence="10">ATCC BAA-594 / HTCC2503 / KCTC 12087</strain>
    </source>
</reference>
<keyword evidence="10" id="KW-1185">Reference proteome</keyword>
<comment type="catalytic activity">
    <reaction evidence="6">
        <text>cytidine(1402) in 16S rRNA + S-adenosyl-L-methionine = 2'-O-methylcytidine(1402) in 16S rRNA + S-adenosyl-L-homocysteine + H(+)</text>
        <dbReference type="Rhea" id="RHEA:42924"/>
        <dbReference type="Rhea" id="RHEA-COMP:10285"/>
        <dbReference type="Rhea" id="RHEA-COMP:10286"/>
        <dbReference type="ChEBI" id="CHEBI:15378"/>
        <dbReference type="ChEBI" id="CHEBI:57856"/>
        <dbReference type="ChEBI" id="CHEBI:59789"/>
        <dbReference type="ChEBI" id="CHEBI:74495"/>
        <dbReference type="ChEBI" id="CHEBI:82748"/>
        <dbReference type="EC" id="2.1.1.198"/>
    </reaction>
</comment>
<dbReference type="GO" id="GO:0070677">
    <property type="term" value="F:rRNA (cytosine-2'-O-)-methyltransferase activity"/>
    <property type="evidence" value="ECO:0007669"/>
    <property type="project" value="UniProtKB-UniRule"/>
</dbReference>
<dbReference type="InterPro" id="IPR035996">
    <property type="entry name" value="4pyrrol_Methylase_sf"/>
</dbReference>
<dbReference type="eggNOG" id="COG0313">
    <property type="taxonomic scope" value="Bacteria"/>
</dbReference>
<dbReference type="CDD" id="cd11648">
    <property type="entry name" value="RsmI"/>
    <property type="match status" value="1"/>
</dbReference>
<keyword evidence="1 6" id="KW-0963">Cytoplasm</keyword>
<protein>
    <recommendedName>
        <fullName evidence="6">Ribosomal RNA small subunit methyltransferase I</fullName>
        <ecNumber evidence="6">2.1.1.198</ecNumber>
    </recommendedName>
    <alternativeName>
        <fullName evidence="6">16S rRNA 2'-O-ribose C1402 methyltransferase</fullName>
    </alternativeName>
    <alternativeName>
        <fullName evidence="6">rRNA (cytidine-2'-O-)-methyltransferase RsmI</fullName>
    </alternativeName>
</protein>
<dbReference type="Gene3D" id="3.40.1010.10">
    <property type="entry name" value="Cobalt-precorrin-4 Transmethylase, Domain 1"/>
    <property type="match status" value="1"/>
</dbReference>
<dbReference type="PROSITE" id="PS01296">
    <property type="entry name" value="RSMI"/>
    <property type="match status" value="1"/>
</dbReference>
<evidence type="ECO:0000313" key="9">
    <source>
        <dbReference type="EMBL" id="ADM08665.1"/>
    </source>
</evidence>
<dbReference type="Proteomes" id="UP000001302">
    <property type="component" value="Chromosome"/>
</dbReference>
<gene>
    <name evidence="6" type="primary">rsmI</name>
    <name evidence="9" type="ordered locus">PB2503_02942</name>
</gene>
<evidence type="ECO:0000256" key="1">
    <source>
        <dbReference type="ARBA" id="ARBA00022490"/>
    </source>
</evidence>
<dbReference type="RefSeq" id="WP_013299639.1">
    <property type="nucleotide sequence ID" value="NC_014414.1"/>
</dbReference>
<accession>E0TD06</accession>
<dbReference type="AlphaFoldDB" id="E0TD06"/>
<dbReference type="HOGENOM" id="CLU_044779_0_0_5"/>
<dbReference type="Gene3D" id="3.30.950.10">
    <property type="entry name" value="Methyltransferase, Cobalt-precorrin-4 Transmethylase, Domain 2"/>
    <property type="match status" value="1"/>
</dbReference>
<dbReference type="InterPro" id="IPR014777">
    <property type="entry name" value="4pyrrole_Mease_sub1"/>
</dbReference>
<dbReference type="PANTHER" id="PTHR46111">
    <property type="entry name" value="RIBOSOMAL RNA SMALL SUBUNIT METHYLTRANSFERASE I"/>
    <property type="match status" value="1"/>
</dbReference>
<comment type="function">
    <text evidence="6">Catalyzes the 2'-O-methylation of the ribose of cytidine 1402 (C1402) in 16S rRNA.</text>
</comment>
<dbReference type="InterPro" id="IPR053910">
    <property type="entry name" value="RsmI_HTH"/>
</dbReference>
<dbReference type="STRING" id="314260.PB2503_02942"/>
<evidence type="ECO:0000256" key="2">
    <source>
        <dbReference type="ARBA" id="ARBA00022552"/>
    </source>
</evidence>
<keyword evidence="2 6" id="KW-0698">rRNA processing</keyword>
<evidence type="ECO:0000313" key="10">
    <source>
        <dbReference type="Proteomes" id="UP000001302"/>
    </source>
</evidence>
<dbReference type="InterPro" id="IPR008189">
    <property type="entry name" value="rRNA_ssu_MeTfrase_I"/>
</dbReference>
<dbReference type="PANTHER" id="PTHR46111:SF1">
    <property type="entry name" value="RIBOSOMAL RNA SMALL SUBUNIT METHYLTRANSFERASE I"/>
    <property type="match status" value="1"/>
</dbReference>
<dbReference type="InterPro" id="IPR018063">
    <property type="entry name" value="SAM_MeTrfase_RsmI_CS"/>
</dbReference>
<evidence type="ECO:0000256" key="3">
    <source>
        <dbReference type="ARBA" id="ARBA00022603"/>
    </source>
</evidence>
<dbReference type="OrthoDB" id="9809084at2"/>
<name>E0TD06_PARBH</name>
<dbReference type="Pfam" id="PF00590">
    <property type="entry name" value="TP_methylase"/>
    <property type="match status" value="1"/>
</dbReference>
<evidence type="ECO:0000256" key="4">
    <source>
        <dbReference type="ARBA" id="ARBA00022679"/>
    </source>
</evidence>
<keyword evidence="5 6" id="KW-0949">S-adenosyl-L-methionine</keyword>
<dbReference type="KEGG" id="pbr:PB2503_02942"/>
<evidence type="ECO:0000256" key="5">
    <source>
        <dbReference type="ARBA" id="ARBA00022691"/>
    </source>
</evidence>
<dbReference type="EC" id="2.1.1.198" evidence="6"/>
<evidence type="ECO:0000259" key="8">
    <source>
        <dbReference type="Pfam" id="PF23016"/>
    </source>
</evidence>
<dbReference type="GO" id="GO:0005737">
    <property type="term" value="C:cytoplasm"/>
    <property type="evidence" value="ECO:0007669"/>
    <property type="project" value="UniProtKB-SubCell"/>
</dbReference>
<dbReference type="Pfam" id="PF23016">
    <property type="entry name" value="RsmI_C"/>
    <property type="match status" value="1"/>
</dbReference>
<comment type="similarity">
    <text evidence="6">Belongs to the methyltransferase superfamily. RsmI family.</text>
</comment>
<dbReference type="EMBL" id="CP002156">
    <property type="protein sequence ID" value="ADM08665.1"/>
    <property type="molecule type" value="Genomic_DNA"/>
</dbReference>
<keyword evidence="3 6" id="KW-0489">Methyltransferase</keyword>
<evidence type="ECO:0000259" key="7">
    <source>
        <dbReference type="Pfam" id="PF00590"/>
    </source>
</evidence>
<evidence type="ECO:0000256" key="6">
    <source>
        <dbReference type="HAMAP-Rule" id="MF_01877"/>
    </source>
</evidence>
<dbReference type="HAMAP" id="MF_01877">
    <property type="entry name" value="16SrRNA_methyltr_I"/>
    <property type="match status" value="1"/>
</dbReference>
<dbReference type="InterPro" id="IPR000878">
    <property type="entry name" value="4pyrrol_Mease"/>
</dbReference>
<organism evidence="9 10">
    <name type="scientific">Parvularcula bermudensis (strain ATCC BAA-594 / HTCC2503 / KCTC 12087)</name>
    <dbReference type="NCBI Taxonomy" id="314260"/>
    <lineage>
        <taxon>Bacteria</taxon>
        <taxon>Pseudomonadati</taxon>
        <taxon>Pseudomonadota</taxon>
        <taxon>Alphaproteobacteria</taxon>
        <taxon>Parvularculales</taxon>
        <taxon>Parvularculaceae</taxon>
        <taxon>Parvularcula</taxon>
    </lineage>
</organism>